<reference evidence="1 2" key="1">
    <citation type="journal article" date="2013" name="Curr. Biol.">
        <title>The Genome of the Foraminiferan Reticulomyxa filosa.</title>
        <authorList>
            <person name="Glockner G."/>
            <person name="Hulsmann N."/>
            <person name="Schleicher M."/>
            <person name="Noegel A.A."/>
            <person name="Eichinger L."/>
            <person name="Gallinger C."/>
            <person name="Pawlowski J."/>
            <person name="Sierra R."/>
            <person name="Euteneuer U."/>
            <person name="Pillet L."/>
            <person name="Moustafa A."/>
            <person name="Platzer M."/>
            <person name="Groth M."/>
            <person name="Szafranski K."/>
            <person name="Schliwa M."/>
        </authorList>
    </citation>
    <scope>NUCLEOTIDE SEQUENCE [LARGE SCALE GENOMIC DNA]</scope>
</reference>
<proteinExistence type="predicted"/>
<evidence type="ECO:0000313" key="2">
    <source>
        <dbReference type="Proteomes" id="UP000023152"/>
    </source>
</evidence>
<evidence type="ECO:0000313" key="1">
    <source>
        <dbReference type="EMBL" id="ETO09250.1"/>
    </source>
</evidence>
<accession>X6M899</accession>
<comment type="caution">
    <text evidence="1">The sequence shown here is derived from an EMBL/GenBank/DDBJ whole genome shotgun (WGS) entry which is preliminary data.</text>
</comment>
<dbReference type="Proteomes" id="UP000023152">
    <property type="component" value="Unassembled WGS sequence"/>
</dbReference>
<name>X6M899_RETFI</name>
<dbReference type="AlphaFoldDB" id="X6M899"/>
<gene>
    <name evidence="1" type="ORF">RFI_28138</name>
</gene>
<dbReference type="EMBL" id="ASPP01024202">
    <property type="protein sequence ID" value="ETO09250.1"/>
    <property type="molecule type" value="Genomic_DNA"/>
</dbReference>
<keyword evidence="2" id="KW-1185">Reference proteome</keyword>
<protein>
    <submittedName>
        <fullName evidence="1">Uncharacterized protein</fullName>
    </submittedName>
</protein>
<sequence length="129" mass="14800">MRGGKKKKKVILFAKTRRFANPKNDFLRVHKKKKKKKENILIFNRMETFQINVSTLNSIGPIPFDAFCAKRVATIGQLKAVLFGVVHETNVTEIRLLNHPSAVEIPSSVQKWHCIGDASWNQVCHVRYT</sequence>
<organism evidence="1 2">
    <name type="scientific">Reticulomyxa filosa</name>
    <dbReference type="NCBI Taxonomy" id="46433"/>
    <lineage>
        <taxon>Eukaryota</taxon>
        <taxon>Sar</taxon>
        <taxon>Rhizaria</taxon>
        <taxon>Retaria</taxon>
        <taxon>Foraminifera</taxon>
        <taxon>Monothalamids</taxon>
        <taxon>Reticulomyxidae</taxon>
        <taxon>Reticulomyxa</taxon>
    </lineage>
</organism>